<dbReference type="Pfam" id="PF04187">
    <property type="entry name" value="Cofac_haem_bdg"/>
    <property type="match status" value="1"/>
</dbReference>
<name>A0ABR6RGT0_9BURK</name>
<dbReference type="Gene3D" id="1.10.8.760">
    <property type="entry name" value="Haem-binding uptake, Tiki superfamily, ChaN, domain 2"/>
    <property type="match status" value="1"/>
</dbReference>
<comment type="caution">
    <text evidence="3">The sequence shown here is derived from an EMBL/GenBank/DDBJ whole genome shotgun (WGS) entry which is preliminary data.</text>
</comment>
<dbReference type="Proteomes" id="UP000562492">
    <property type="component" value="Unassembled WGS sequence"/>
</dbReference>
<evidence type="ECO:0000313" key="3">
    <source>
        <dbReference type="EMBL" id="MBB6578359.1"/>
    </source>
</evidence>
<dbReference type="SUPFAM" id="SSF159501">
    <property type="entry name" value="EreA/ChaN-like"/>
    <property type="match status" value="1"/>
</dbReference>
<evidence type="ECO:0000259" key="2">
    <source>
        <dbReference type="Pfam" id="PF04187"/>
    </source>
</evidence>
<dbReference type="EMBL" id="JACHKZ010000014">
    <property type="protein sequence ID" value="MBB6578359.1"/>
    <property type="molecule type" value="Genomic_DNA"/>
</dbReference>
<dbReference type="RefSeq" id="WP_233464504.1">
    <property type="nucleotide sequence ID" value="NZ_JACHKZ010000014.1"/>
</dbReference>
<evidence type="ECO:0000313" key="4">
    <source>
        <dbReference type="Proteomes" id="UP000562492"/>
    </source>
</evidence>
<evidence type="ECO:0000256" key="1">
    <source>
        <dbReference type="SAM" id="SignalP"/>
    </source>
</evidence>
<organism evidence="3 4">
    <name type="scientific">Comamonas odontotermitis</name>
    <dbReference type="NCBI Taxonomy" id="379895"/>
    <lineage>
        <taxon>Bacteria</taxon>
        <taxon>Pseudomonadati</taxon>
        <taxon>Pseudomonadota</taxon>
        <taxon>Betaproteobacteria</taxon>
        <taxon>Burkholderiales</taxon>
        <taxon>Comamonadaceae</taxon>
        <taxon>Comamonas</taxon>
    </lineage>
</organism>
<gene>
    <name evidence="3" type="ORF">HNP33_002441</name>
</gene>
<dbReference type="CDD" id="cd14727">
    <property type="entry name" value="ChanN-like"/>
    <property type="match status" value="1"/>
</dbReference>
<protein>
    <submittedName>
        <fullName evidence="3">Iron-regulated protein</fullName>
    </submittedName>
</protein>
<feature type="domain" description="Haem-binding uptake Tiki superfamily ChaN" evidence="2">
    <location>
        <begin position="51"/>
        <end position="232"/>
    </location>
</feature>
<feature type="signal peptide" evidence="1">
    <location>
        <begin position="1"/>
        <end position="29"/>
    </location>
</feature>
<reference evidence="3 4" key="1">
    <citation type="submission" date="2020-08" db="EMBL/GenBank/DDBJ databases">
        <title>Functional genomics of gut bacteria from endangered species of beetles.</title>
        <authorList>
            <person name="Carlos-Shanley C."/>
        </authorList>
    </citation>
    <scope>NUCLEOTIDE SEQUENCE [LARGE SCALE GENOMIC DNA]</scope>
    <source>
        <strain evidence="3 4">S00124</strain>
    </source>
</reference>
<dbReference type="PROSITE" id="PS51257">
    <property type="entry name" value="PROKAR_LIPOPROTEIN"/>
    <property type="match status" value="1"/>
</dbReference>
<dbReference type="Gene3D" id="3.40.50.11550">
    <property type="match status" value="1"/>
</dbReference>
<accession>A0ABR6RGT0</accession>
<dbReference type="InterPro" id="IPR007314">
    <property type="entry name" value="Cofac_haem-bd_dom"/>
</dbReference>
<proteinExistence type="predicted"/>
<keyword evidence="1" id="KW-0732">Signal</keyword>
<sequence length="280" mass="30100">MWKTKTLPSGLLAASSLVFVFMLAGCASSASPPATPLGDWKRQLLLQHPPDVLLLGEQHDAPEHQQWQRDTVAQWAAQGRLAALVLEMADAGNSTQGLPASASDAEVQSALAWNDAGWPWKSYGPAVMTAVQAGVPVLGGNLPRAKMREVMRQPQWDTHLPQPGWQRQLDAIRDGHCGLLPDAQLAPMARIQLAKDASMASTAQQQVRAGKTVILIAGRGHVLRSIGVPSWLPPGLRSVVAIGQAGDTEQAPQADRDSVHYTPALTAKDHCAELRAKWKK</sequence>
<keyword evidence="4" id="KW-1185">Reference proteome</keyword>
<feature type="chain" id="PRO_5046422117" evidence="1">
    <location>
        <begin position="30"/>
        <end position="280"/>
    </location>
</feature>